<keyword evidence="2" id="KW-1133">Transmembrane helix</keyword>
<evidence type="ECO:0000256" key="2">
    <source>
        <dbReference type="SAM" id="Phobius"/>
    </source>
</evidence>
<gene>
    <name evidence="3" type="ORF">PPROV_001066400</name>
</gene>
<dbReference type="PANTHER" id="PTHR36761">
    <property type="entry name" value="ORF03 PROTEIN"/>
    <property type="match status" value="1"/>
</dbReference>
<feature type="compositionally biased region" description="Low complexity" evidence="1">
    <location>
        <begin position="25"/>
        <end position="44"/>
    </location>
</feature>
<accession>A0A830I481</accession>
<dbReference type="SUPFAM" id="SSF48452">
    <property type="entry name" value="TPR-like"/>
    <property type="match status" value="1"/>
</dbReference>
<name>A0A830I481_9CHLO</name>
<dbReference type="Proteomes" id="UP000660262">
    <property type="component" value="Unassembled WGS sequence"/>
</dbReference>
<dbReference type="OrthoDB" id="2019920at2759"/>
<dbReference type="EMBL" id="BNJQ01000037">
    <property type="protein sequence ID" value="GHP11937.1"/>
    <property type="molecule type" value="Genomic_DNA"/>
</dbReference>
<feature type="region of interest" description="Disordered" evidence="1">
    <location>
        <begin position="1"/>
        <end position="80"/>
    </location>
</feature>
<feature type="compositionally biased region" description="Basic residues" evidence="1">
    <location>
        <begin position="261"/>
        <end position="279"/>
    </location>
</feature>
<evidence type="ECO:0000313" key="3">
    <source>
        <dbReference type="EMBL" id="GHP11937.1"/>
    </source>
</evidence>
<evidence type="ECO:0000313" key="4">
    <source>
        <dbReference type="Proteomes" id="UP000660262"/>
    </source>
</evidence>
<feature type="transmembrane region" description="Helical" evidence="2">
    <location>
        <begin position="303"/>
        <end position="321"/>
    </location>
</feature>
<comment type="caution">
    <text evidence="3">The sequence shown here is derived from an EMBL/GenBank/DDBJ whole genome shotgun (WGS) entry which is preliminary data.</text>
</comment>
<feature type="compositionally biased region" description="Basic and acidic residues" evidence="1">
    <location>
        <begin position="63"/>
        <end position="80"/>
    </location>
</feature>
<reference evidence="3" key="1">
    <citation type="submission" date="2020-10" db="EMBL/GenBank/DDBJ databases">
        <title>Unveiling of a novel bifunctional photoreceptor, Dualchrome1, isolated from a cosmopolitan green alga.</title>
        <authorList>
            <person name="Suzuki S."/>
            <person name="Kawachi M."/>
        </authorList>
    </citation>
    <scope>NUCLEOTIDE SEQUENCE</scope>
    <source>
        <strain evidence="3">NIES 2893</strain>
    </source>
</reference>
<keyword evidence="2" id="KW-0812">Transmembrane</keyword>
<sequence>MAGARIRVSRVSQTSSTGRRDTRTRTVLVSSSSSSDMQQQTSSSKVGEAMRALVDSEFDDEERNTAQEKRRGERKRRTEDPVALLQATTSYQKAVGENGIAPEAAVALEVYGLKPGEKMTKKQREYVGKIVDKLEATCASVKNRQATAEETFLGAQSLYESSKYEQALEAFEAALSMTYADSLRGGAIQIWIALTLERLGREEETLAIYLTLEENHPNSSVKRQAENLRYILIAPPLKMNDDERVVIPDLSEMNERNDRRRERKYRKRPAPMAPMKKREKTLEERVMDEKWQPMLPYVMRNKIVQVWIAVLTIGLTIWSTTQK</sequence>
<proteinExistence type="predicted"/>
<evidence type="ECO:0000256" key="1">
    <source>
        <dbReference type="SAM" id="MobiDB-lite"/>
    </source>
</evidence>
<dbReference type="PANTHER" id="PTHR36761:SF2">
    <property type="entry name" value="ORF03 PROTEIN"/>
    <property type="match status" value="1"/>
</dbReference>
<keyword evidence="4" id="KW-1185">Reference proteome</keyword>
<dbReference type="InterPro" id="IPR011990">
    <property type="entry name" value="TPR-like_helical_dom_sf"/>
</dbReference>
<feature type="region of interest" description="Disordered" evidence="1">
    <location>
        <begin position="256"/>
        <end position="281"/>
    </location>
</feature>
<protein>
    <submittedName>
        <fullName evidence="3">Uncharacterized protein</fullName>
    </submittedName>
</protein>
<dbReference type="Gene3D" id="1.25.40.10">
    <property type="entry name" value="Tetratricopeptide repeat domain"/>
    <property type="match status" value="1"/>
</dbReference>
<keyword evidence="2" id="KW-0472">Membrane</keyword>
<dbReference type="AlphaFoldDB" id="A0A830I481"/>
<organism evidence="3 4">
    <name type="scientific">Pycnococcus provasolii</name>
    <dbReference type="NCBI Taxonomy" id="41880"/>
    <lineage>
        <taxon>Eukaryota</taxon>
        <taxon>Viridiplantae</taxon>
        <taxon>Chlorophyta</taxon>
        <taxon>Pseudoscourfieldiophyceae</taxon>
        <taxon>Pseudoscourfieldiales</taxon>
        <taxon>Pycnococcaceae</taxon>
        <taxon>Pycnococcus</taxon>
    </lineage>
</organism>